<protein>
    <recommendedName>
        <fullName evidence="5">EB domain-containing protein</fullName>
    </recommendedName>
</protein>
<feature type="transmembrane region" description="Helical" evidence="2">
    <location>
        <begin position="156"/>
        <end position="174"/>
    </location>
</feature>
<proteinExistence type="predicted"/>
<keyword evidence="2" id="KW-0472">Membrane</keyword>
<dbReference type="AlphaFoldDB" id="A0A8J5MX14"/>
<sequence length="362" mass="38903">MILSHGDCRSSPCPANATCVDNKCKCDEGFLKINDECKKGNPQKVLAACNPKSSNGVINSCDIEEYSLCENGLCICFAGYFANTTSGKCERQSSYLKAYGLTEYRVKPGEYCKDDGQCIPGLVCKSFKCSCPGSCSYNSKRESCDCGEVDTPNGPIIVGVIFGFIIIVFWIWRIKKTAETLKKKKATQFSTVLSNDDESPSQTSYPLRSVQSPFSAPFEATDAHPVPPGRFSVNPTFDGGRQSPIPTKKPEEQNPSPVAPYPPSEPGALPYPSPLPPPYSGVMPELPPPYSVDPPLMTGSPPSYPYNSTSMPTAPYPSSHSATPYSLNPSATPYPPPAAPNQETGSSTAPPAYNPTYSVNNP</sequence>
<evidence type="ECO:0000313" key="4">
    <source>
        <dbReference type="Proteomes" id="UP000747542"/>
    </source>
</evidence>
<feature type="compositionally biased region" description="Polar residues" evidence="1">
    <location>
        <begin position="305"/>
        <end position="328"/>
    </location>
</feature>
<dbReference type="Proteomes" id="UP000747542">
    <property type="component" value="Unassembled WGS sequence"/>
</dbReference>
<keyword evidence="4" id="KW-1185">Reference proteome</keyword>
<organism evidence="3 4">
    <name type="scientific">Homarus americanus</name>
    <name type="common">American lobster</name>
    <dbReference type="NCBI Taxonomy" id="6706"/>
    <lineage>
        <taxon>Eukaryota</taxon>
        <taxon>Metazoa</taxon>
        <taxon>Ecdysozoa</taxon>
        <taxon>Arthropoda</taxon>
        <taxon>Crustacea</taxon>
        <taxon>Multicrustacea</taxon>
        <taxon>Malacostraca</taxon>
        <taxon>Eumalacostraca</taxon>
        <taxon>Eucarida</taxon>
        <taxon>Decapoda</taxon>
        <taxon>Pleocyemata</taxon>
        <taxon>Astacidea</taxon>
        <taxon>Nephropoidea</taxon>
        <taxon>Nephropidae</taxon>
        <taxon>Homarus</taxon>
    </lineage>
</organism>
<keyword evidence="2" id="KW-1133">Transmembrane helix</keyword>
<feature type="region of interest" description="Disordered" evidence="1">
    <location>
        <begin position="217"/>
        <end position="362"/>
    </location>
</feature>
<evidence type="ECO:0000256" key="1">
    <source>
        <dbReference type="SAM" id="MobiDB-lite"/>
    </source>
</evidence>
<evidence type="ECO:0008006" key="5">
    <source>
        <dbReference type="Google" id="ProtNLM"/>
    </source>
</evidence>
<accession>A0A8J5MX14</accession>
<feature type="compositionally biased region" description="Polar residues" evidence="1">
    <location>
        <begin position="341"/>
        <end position="362"/>
    </location>
</feature>
<reference evidence="3" key="1">
    <citation type="journal article" date="2021" name="Sci. Adv.">
        <title>The American lobster genome reveals insights on longevity, neural, and immune adaptations.</title>
        <authorList>
            <person name="Polinski J.M."/>
            <person name="Zimin A.V."/>
            <person name="Clark K.F."/>
            <person name="Kohn A.B."/>
            <person name="Sadowski N."/>
            <person name="Timp W."/>
            <person name="Ptitsyn A."/>
            <person name="Khanna P."/>
            <person name="Romanova D.Y."/>
            <person name="Williams P."/>
            <person name="Greenwood S.J."/>
            <person name="Moroz L.L."/>
            <person name="Walt D.R."/>
            <person name="Bodnar A.G."/>
        </authorList>
    </citation>
    <scope>NUCLEOTIDE SEQUENCE</scope>
    <source>
        <strain evidence="3">GMGI-L3</strain>
    </source>
</reference>
<evidence type="ECO:0000256" key="2">
    <source>
        <dbReference type="SAM" id="Phobius"/>
    </source>
</evidence>
<feature type="compositionally biased region" description="Pro residues" evidence="1">
    <location>
        <begin position="257"/>
        <end position="292"/>
    </location>
</feature>
<keyword evidence="2" id="KW-0812">Transmembrane</keyword>
<comment type="caution">
    <text evidence="3">The sequence shown here is derived from an EMBL/GenBank/DDBJ whole genome shotgun (WGS) entry which is preliminary data.</text>
</comment>
<dbReference type="EMBL" id="JAHLQT010022770">
    <property type="protein sequence ID" value="KAG7166099.1"/>
    <property type="molecule type" value="Genomic_DNA"/>
</dbReference>
<gene>
    <name evidence="3" type="ORF">Hamer_G019883</name>
</gene>
<name>A0A8J5MX14_HOMAM</name>
<evidence type="ECO:0000313" key="3">
    <source>
        <dbReference type="EMBL" id="KAG7166099.1"/>
    </source>
</evidence>